<dbReference type="InterPro" id="IPR000903">
    <property type="entry name" value="NMT"/>
</dbReference>
<comment type="similarity">
    <text evidence="1">Belongs to the NMT family.</text>
</comment>
<evidence type="ECO:0000259" key="7">
    <source>
        <dbReference type="PROSITE" id="PS51186"/>
    </source>
</evidence>
<evidence type="ECO:0000313" key="8">
    <source>
        <dbReference type="EMBL" id="CAD8871407.1"/>
    </source>
</evidence>
<evidence type="ECO:0000256" key="6">
    <source>
        <dbReference type="SAM" id="MobiDB-lite"/>
    </source>
</evidence>
<accession>A0A7S1B154</accession>
<evidence type="ECO:0000256" key="1">
    <source>
        <dbReference type="ARBA" id="ARBA00009469"/>
    </source>
</evidence>
<dbReference type="EMBL" id="HBFQ01064518">
    <property type="protein sequence ID" value="CAD8871407.1"/>
    <property type="molecule type" value="Transcribed_RNA"/>
</dbReference>
<keyword evidence="3" id="KW-0808">Transferase</keyword>
<dbReference type="Gene3D" id="3.40.630.170">
    <property type="match status" value="1"/>
</dbReference>
<sequence>MDGVAELPVSATPERRSKRLSLHLSDPRPWNDDSGGEGEDDLILGSLADVSVDEDEEENVPEASSWRYLWDARRVALTPARRTWSAESSVERPVDRPVRHDDLDVLAEALPVPPELSWCSPDSASEALPFLQRVLDEILLDHYVEDAECAHRVKCSLAALEWSLLGPNAVPEDLILGLRDASGAIVAFITATPMSLFIDGSETRVALIDYVCVHRAWRSQRLCPLLYQEVQRRCRARGIQVHIKTTGQDLPGAIASSQFFHFLMPHALQKLMVVGFTYVPVQGPRNWEHVVQNHPQNRSPEESGVTLVPLTVELLESARKLHQDHSMRLFPRLARVYDSVAFAHDLLPRDGVVTTLVRVEGGEVTDLISFSHLETVHQHATTEDGWEQGAWSGMEKLEFRSVLTGEIRSERPQGELVLRSIRAAHLVYNVAETVPRQELISAALSHLEASGIDVVSALDIMGLWKESLVTAGFGVGTGLLRYYICGLQFSDIEPEEIAIKPGV</sequence>
<name>A0A7S1B154_NOCSC</name>
<dbReference type="AlphaFoldDB" id="A0A7S1B154"/>
<proteinExistence type="inferred from homology"/>
<dbReference type="PANTHER" id="PTHR11377:SF5">
    <property type="entry name" value="GLYCYLPEPTIDE N-TETRADECANOYLTRANSFERASE"/>
    <property type="match status" value="1"/>
</dbReference>
<dbReference type="InterPro" id="IPR000182">
    <property type="entry name" value="GNAT_dom"/>
</dbReference>
<protein>
    <recommendedName>
        <fullName evidence="2">glycylpeptide N-tetradecanoyltransferase</fullName>
        <ecNumber evidence="2">2.3.1.97</ecNumber>
    </recommendedName>
    <alternativeName>
        <fullName evidence="5">Myristoyl-CoA:protein N-myristoyltransferase</fullName>
    </alternativeName>
</protein>
<dbReference type="CDD" id="cd04301">
    <property type="entry name" value="NAT_SF"/>
    <property type="match status" value="1"/>
</dbReference>
<evidence type="ECO:0000256" key="5">
    <source>
        <dbReference type="ARBA" id="ARBA00031242"/>
    </source>
</evidence>
<dbReference type="PANTHER" id="PTHR11377">
    <property type="entry name" value="N-MYRISTOYL TRANSFERASE"/>
    <property type="match status" value="1"/>
</dbReference>
<evidence type="ECO:0000256" key="2">
    <source>
        <dbReference type="ARBA" id="ARBA00012923"/>
    </source>
</evidence>
<evidence type="ECO:0000256" key="3">
    <source>
        <dbReference type="ARBA" id="ARBA00022679"/>
    </source>
</evidence>
<dbReference type="GO" id="GO:0005737">
    <property type="term" value="C:cytoplasm"/>
    <property type="evidence" value="ECO:0007669"/>
    <property type="project" value="TreeGrafter"/>
</dbReference>
<reference evidence="8" key="1">
    <citation type="submission" date="2021-01" db="EMBL/GenBank/DDBJ databases">
        <authorList>
            <person name="Corre E."/>
            <person name="Pelletier E."/>
            <person name="Niang G."/>
            <person name="Scheremetjew M."/>
            <person name="Finn R."/>
            <person name="Kale V."/>
            <person name="Holt S."/>
            <person name="Cochrane G."/>
            <person name="Meng A."/>
            <person name="Brown T."/>
            <person name="Cohen L."/>
        </authorList>
    </citation>
    <scope>NUCLEOTIDE SEQUENCE</scope>
</reference>
<dbReference type="InterPro" id="IPR016181">
    <property type="entry name" value="Acyl_CoA_acyltransferase"/>
</dbReference>
<dbReference type="InterPro" id="IPR022676">
    <property type="entry name" value="NMT_N"/>
</dbReference>
<feature type="region of interest" description="Disordered" evidence="6">
    <location>
        <begin position="1"/>
        <end position="59"/>
    </location>
</feature>
<organism evidence="8">
    <name type="scientific">Noctiluca scintillans</name>
    <name type="common">Sea sparkle</name>
    <name type="synonym">Red tide dinoflagellate</name>
    <dbReference type="NCBI Taxonomy" id="2966"/>
    <lineage>
        <taxon>Eukaryota</taxon>
        <taxon>Sar</taxon>
        <taxon>Alveolata</taxon>
        <taxon>Dinophyceae</taxon>
        <taxon>Noctilucales</taxon>
        <taxon>Noctilucaceae</taxon>
        <taxon>Noctiluca</taxon>
    </lineage>
</organism>
<feature type="domain" description="N-acetyltransferase" evidence="7">
    <location>
        <begin position="114"/>
        <end position="297"/>
    </location>
</feature>
<gene>
    <name evidence="8" type="ORF">NSCI0253_LOCUS45764</name>
</gene>
<dbReference type="SUPFAM" id="SSF55729">
    <property type="entry name" value="Acyl-CoA N-acyltransferases (Nat)"/>
    <property type="match status" value="3"/>
</dbReference>
<evidence type="ECO:0000256" key="4">
    <source>
        <dbReference type="ARBA" id="ARBA00023315"/>
    </source>
</evidence>
<dbReference type="PROSITE" id="PS51186">
    <property type="entry name" value="GNAT"/>
    <property type="match status" value="1"/>
</dbReference>
<dbReference type="GO" id="GO:0004379">
    <property type="term" value="F:glycylpeptide N-tetradecanoyltransferase activity"/>
    <property type="evidence" value="ECO:0007669"/>
    <property type="project" value="UniProtKB-EC"/>
</dbReference>
<dbReference type="EC" id="2.3.1.97" evidence="2"/>
<keyword evidence="4" id="KW-0012">Acyltransferase</keyword>
<dbReference type="Pfam" id="PF01233">
    <property type="entry name" value="NMT"/>
    <property type="match status" value="1"/>
</dbReference>